<keyword evidence="4" id="KW-1185">Reference proteome</keyword>
<evidence type="ECO:0000313" key="3">
    <source>
        <dbReference type="EMBL" id="TRZ08724.1"/>
    </source>
</evidence>
<gene>
    <name evidence="2" type="ORF">HGM15179_018395</name>
    <name evidence="3" type="ORF">HGM15179_018400</name>
</gene>
<comment type="caution">
    <text evidence="3">The sequence shown here is derived from an EMBL/GenBank/DDBJ whole genome shotgun (WGS) entry which is preliminary data.</text>
</comment>
<protein>
    <submittedName>
        <fullName evidence="3">Uncharacterized protein</fullName>
    </submittedName>
</protein>
<evidence type="ECO:0000313" key="2">
    <source>
        <dbReference type="EMBL" id="TRZ08719.1"/>
    </source>
</evidence>
<keyword evidence="1" id="KW-1133">Transmembrane helix</keyword>
<keyword evidence="1" id="KW-0472">Membrane</keyword>
<organism evidence="3 4">
    <name type="scientific">Zosterops borbonicus</name>
    <dbReference type="NCBI Taxonomy" id="364589"/>
    <lineage>
        <taxon>Eukaryota</taxon>
        <taxon>Metazoa</taxon>
        <taxon>Chordata</taxon>
        <taxon>Craniata</taxon>
        <taxon>Vertebrata</taxon>
        <taxon>Euteleostomi</taxon>
        <taxon>Archelosauria</taxon>
        <taxon>Archosauria</taxon>
        <taxon>Dinosauria</taxon>
        <taxon>Saurischia</taxon>
        <taxon>Theropoda</taxon>
        <taxon>Coelurosauria</taxon>
        <taxon>Aves</taxon>
        <taxon>Neognathae</taxon>
        <taxon>Neoaves</taxon>
        <taxon>Telluraves</taxon>
        <taxon>Australaves</taxon>
        <taxon>Passeriformes</taxon>
        <taxon>Sylvioidea</taxon>
        <taxon>Zosteropidae</taxon>
        <taxon>Zosterops</taxon>
    </lineage>
</organism>
<proteinExistence type="predicted"/>
<dbReference type="Proteomes" id="UP000796761">
    <property type="component" value="Unassembled WGS sequence"/>
</dbReference>
<accession>A0A8K1FZ61</accession>
<evidence type="ECO:0000256" key="1">
    <source>
        <dbReference type="SAM" id="Phobius"/>
    </source>
</evidence>
<feature type="transmembrane region" description="Helical" evidence="1">
    <location>
        <begin position="95"/>
        <end position="114"/>
    </location>
</feature>
<dbReference type="AlphaFoldDB" id="A0A8K1FZ61"/>
<name>A0A8K1FZ61_9PASS</name>
<evidence type="ECO:0000313" key="4">
    <source>
        <dbReference type="Proteomes" id="UP000796761"/>
    </source>
</evidence>
<sequence length="190" mass="20695">MLPWVNVWLMGSKHPLFQPCPPMSLPHHDLSISPSMVIRQCLHIGHSLSENHLLAWMPPWVNMWLMGSICLSIFLLFVILSISRGRQEGQSMVPTRMVAMGLVATGLVVINMVFMGRLMALGRLLAINIMVIRVGGHRDGGHGETVDGLRDGHHGAGGPQDVGLVTMGVGAVAMETLVAIRVGSLWSWLP</sequence>
<feature type="transmembrane region" description="Helical" evidence="1">
    <location>
        <begin position="63"/>
        <end position="83"/>
    </location>
</feature>
<reference evidence="3" key="1">
    <citation type="submission" date="2019-04" db="EMBL/GenBank/DDBJ databases">
        <title>Genome assembly of Zosterops borbonicus 15179.</title>
        <authorList>
            <person name="Leroy T."/>
            <person name="Anselmetti Y."/>
            <person name="Tilak M.-K."/>
            <person name="Nabholz B."/>
        </authorList>
    </citation>
    <scope>NUCLEOTIDE SEQUENCE</scope>
    <source>
        <strain evidence="3">HGM_15179</strain>
        <tissue evidence="3">Muscle</tissue>
    </source>
</reference>
<keyword evidence="1" id="KW-0812">Transmembrane</keyword>
<dbReference type="EMBL" id="SWJQ01001260">
    <property type="protein sequence ID" value="TRZ08719.1"/>
    <property type="molecule type" value="Genomic_DNA"/>
</dbReference>
<dbReference type="EMBL" id="SWJQ01001260">
    <property type="protein sequence ID" value="TRZ08724.1"/>
    <property type="molecule type" value="Genomic_DNA"/>
</dbReference>